<dbReference type="Proteomes" id="UP000605201">
    <property type="component" value="Unassembled WGS sequence"/>
</dbReference>
<organism evidence="1 2">
    <name type="scientific">Candidatus Desulfatibia vada</name>
    <dbReference type="NCBI Taxonomy" id="2841696"/>
    <lineage>
        <taxon>Bacteria</taxon>
        <taxon>Pseudomonadati</taxon>
        <taxon>Thermodesulfobacteriota</taxon>
        <taxon>Desulfobacteria</taxon>
        <taxon>Desulfobacterales</taxon>
        <taxon>Desulfobacterales incertae sedis</taxon>
        <taxon>Candidatus Desulfatibia</taxon>
    </lineage>
</organism>
<gene>
    <name evidence="1" type="ORF">H8D96_20380</name>
</gene>
<proteinExistence type="predicted"/>
<evidence type="ECO:0000313" key="1">
    <source>
        <dbReference type="EMBL" id="MBC8434273.1"/>
    </source>
</evidence>
<evidence type="ECO:0000313" key="2">
    <source>
        <dbReference type="Proteomes" id="UP000605201"/>
    </source>
</evidence>
<dbReference type="EMBL" id="JACNIG010000407">
    <property type="protein sequence ID" value="MBC8434273.1"/>
    <property type="molecule type" value="Genomic_DNA"/>
</dbReference>
<dbReference type="AlphaFoldDB" id="A0A8J6TRN9"/>
<accession>A0A8J6TRN9</accession>
<protein>
    <submittedName>
        <fullName evidence="1">Uncharacterized protein</fullName>
    </submittedName>
</protein>
<sequence length="120" mass="13928">MLVNLIEKHGDLVQSYSIGEFDQAGPNIRIRAQITFVDNSVLFIRQVVLGESTFKYAYHWQDQRGNLICRWDNSPHWPEIATYPHHKHIIVRSQIVVTETRGGDLDQVFEEIARAIRGQK</sequence>
<comment type="caution">
    <text evidence="1">The sequence shown here is derived from an EMBL/GenBank/DDBJ whole genome shotgun (WGS) entry which is preliminary data.</text>
</comment>
<dbReference type="InterPro" id="IPR045397">
    <property type="entry name" value="TumE-like"/>
</dbReference>
<dbReference type="Pfam" id="PF20126">
    <property type="entry name" value="TumE"/>
    <property type="match status" value="1"/>
</dbReference>
<name>A0A8J6TRN9_9BACT</name>
<reference evidence="1 2" key="1">
    <citation type="submission" date="2020-08" db="EMBL/GenBank/DDBJ databases">
        <title>Bridging the membrane lipid divide: bacteria of the FCB group superphylum have the potential to synthesize archaeal ether lipids.</title>
        <authorList>
            <person name="Villanueva L."/>
            <person name="Von Meijenfeldt F.A.B."/>
            <person name="Westbye A.B."/>
            <person name="Yadav S."/>
            <person name="Hopmans E.C."/>
            <person name="Dutilh B.E."/>
            <person name="Sinninghe Damste J.S."/>
        </authorList>
    </citation>
    <scope>NUCLEOTIDE SEQUENCE [LARGE SCALE GENOMIC DNA]</scope>
    <source>
        <strain evidence="1">NIOZ-UU17</strain>
    </source>
</reference>